<reference evidence="1" key="2">
    <citation type="submission" date="2022-10" db="EMBL/GenBank/DDBJ databases">
        <authorList>
            <person name="Aronson H.S."/>
        </authorList>
    </citation>
    <scope>NUCLEOTIDE SEQUENCE</scope>
    <source>
        <strain evidence="1">RS19-109</strain>
    </source>
</reference>
<evidence type="ECO:0000313" key="2">
    <source>
        <dbReference type="Proteomes" id="UP001154240"/>
    </source>
</evidence>
<comment type="caution">
    <text evidence="1">The sequence shown here is derived from an EMBL/GenBank/DDBJ whole genome shotgun (WGS) entry which is preliminary data.</text>
</comment>
<dbReference type="EMBL" id="JAPHEH010000001">
    <property type="protein sequence ID" value="MDG4476087.1"/>
    <property type="molecule type" value="Genomic_DNA"/>
</dbReference>
<dbReference type="Proteomes" id="UP001154240">
    <property type="component" value="Unassembled WGS sequence"/>
</dbReference>
<dbReference type="Gene3D" id="3.40.1260.10">
    <property type="entry name" value="DsrEFH-like"/>
    <property type="match status" value="1"/>
</dbReference>
<organism evidence="1 2">
    <name type="scientific">Thiovibrio frasassiensis</name>
    <dbReference type="NCBI Taxonomy" id="2984131"/>
    <lineage>
        <taxon>Bacteria</taxon>
        <taxon>Pseudomonadati</taxon>
        <taxon>Thermodesulfobacteriota</taxon>
        <taxon>Desulfobulbia</taxon>
        <taxon>Desulfobulbales</taxon>
        <taxon>Thiovibrionaceae</taxon>
        <taxon>Thiovibrio</taxon>
    </lineage>
</organism>
<gene>
    <name evidence="1" type="ORF">OLX77_07960</name>
</gene>
<sequence length="116" mass="12386">MEHKIVIVAFAGEAPCFAHAMLNGLDMQARGWDVKLVIEGKATTLIKDLAEPDVPFAPLYDKVKKAGLIDCVCRACANKMGALAAAEAQGLPLADEMQGHPAMARYVEAGYTIITI</sequence>
<proteinExistence type="predicted"/>
<protein>
    <submittedName>
        <fullName evidence="1">Cytoplasmic protein</fullName>
    </submittedName>
</protein>
<dbReference type="SUPFAM" id="SSF75169">
    <property type="entry name" value="DsrEFH-like"/>
    <property type="match status" value="1"/>
</dbReference>
<evidence type="ECO:0000313" key="1">
    <source>
        <dbReference type="EMBL" id="MDG4476087.1"/>
    </source>
</evidence>
<dbReference type="AlphaFoldDB" id="A0A9X4MNV0"/>
<reference evidence="1" key="1">
    <citation type="journal article" date="2022" name="bioRxiv">
        <title>Thiovibrio frasassiensisgen. nov., sp. nov., an autotrophic, elemental sulfur disproportionating bacterium isolated from sulfidic karst sediment, and proposal of Thiovibrionaceae fam. nov.</title>
        <authorList>
            <person name="Aronson H."/>
            <person name="Thomas C."/>
            <person name="Bhattacharyya M."/>
            <person name="Eckstein S."/>
            <person name="Jensen S."/>
            <person name="Barco R."/>
            <person name="Macalady J."/>
            <person name="Amend J."/>
        </authorList>
    </citation>
    <scope>NUCLEOTIDE SEQUENCE</scope>
    <source>
        <strain evidence="1">RS19-109</strain>
    </source>
</reference>
<keyword evidence="2" id="KW-1185">Reference proteome</keyword>
<accession>A0A9X4MNV0</accession>
<name>A0A9X4MNV0_9BACT</name>
<dbReference type="InterPro" id="IPR027396">
    <property type="entry name" value="DsrEFH-like"/>
</dbReference>
<dbReference type="RefSeq" id="WP_307633056.1">
    <property type="nucleotide sequence ID" value="NZ_JAPHEH010000001.1"/>
</dbReference>